<proteinExistence type="predicted"/>
<dbReference type="SUPFAM" id="SSF53271">
    <property type="entry name" value="PRTase-like"/>
    <property type="match status" value="1"/>
</dbReference>
<dbReference type="EMBL" id="CP090569">
    <property type="protein sequence ID" value="USF88621.1"/>
    <property type="molecule type" value="Genomic_DNA"/>
</dbReference>
<keyword evidence="2" id="KW-0808">Transferase</keyword>
<dbReference type="PANTHER" id="PTHR43363:SF1">
    <property type="entry name" value="HYPOXANTHINE-GUANINE PHOSPHORIBOSYLTRANSFERASE"/>
    <property type="match status" value="1"/>
</dbReference>
<accession>A0A9J7A0N5</accession>
<keyword evidence="1 4" id="KW-0328">Glycosyltransferase</keyword>
<evidence type="ECO:0000259" key="3">
    <source>
        <dbReference type="Pfam" id="PF00156"/>
    </source>
</evidence>
<dbReference type="CDD" id="cd06223">
    <property type="entry name" value="PRTases_typeI"/>
    <property type="match status" value="1"/>
</dbReference>
<dbReference type="Pfam" id="PF00156">
    <property type="entry name" value="Pribosyltran"/>
    <property type="match status" value="1"/>
</dbReference>
<evidence type="ECO:0000313" key="4">
    <source>
        <dbReference type="EMBL" id="USF88621.1"/>
    </source>
</evidence>
<gene>
    <name evidence="4" type="ORF">L0Y14_05155</name>
</gene>
<reference evidence="4" key="1">
    <citation type="journal article" date="2022" name="Mol. Ecol. Resour.">
        <title>The complete and closed genome of the facultative generalist Candidatus Endoriftia persephone from deep-sea hydrothermal vents.</title>
        <authorList>
            <person name="de Oliveira A.L."/>
            <person name="Srivastava A."/>
            <person name="Espada-Hinojosa S."/>
            <person name="Bright M."/>
        </authorList>
    </citation>
    <scope>NUCLEOTIDE SEQUENCE</scope>
    <source>
        <strain evidence="4">Tica-EPR-9o50.N</strain>
    </source>
</reference>
<organism evidence="4 5">
    <name type="scientific">Candidatus Endoriftia persephonae</name>
    <dbReference type="NCBI Taxonomy" id="393765"/>
    <lineage>
        <taxon>Bacteria</taxon>
        <taxon>Pseudomonadati</taxon>
        <taxon>Pseudomonadota</taxon>
        <taxon>Gammaproteobacteria</taxon>
        <taxon>Chromatiales</taxon>
        <taxon>Sedimenticolaceae</taxon>
        <taxon>Candidatus Endoriftia</taxon>
    </lineage>
</organism>
<dbReference type="KEGG" id="eps:L0Y14_05155"/>
<dbReference type="InterPro" id="IPR029057">
    <property type="entry name" value="PRTase-like"/>
</dbReference>
<dbReference type="RefSeq" id="WP_251859266.1">
    <property type="nucleotide sequence ID" value="NZ_CP090569.1"/>
</dbReference>
<dbReference type="InterPro" id="IPR000836">
    <property type="entry name" value="PRTase_dom"/>
</dbReference>
<sequence length="165" mass="18630">MRATVILLLCIERGKPCELITWHQSYGLCRLFAERLRASGFRPDIIVAIGHGGWVIGRILADFLNLMDLTSFKIEHYHGPHKQARAKVKYPLSTHVSGRRVLLVDDVSDSGDTFEIALEHLRTRGAPAIVRTAVIHHKIQSLFMPISMPDFHARFPCPISMPARL</sequence>
<evidence type="ECO:0000256" key="2">
    <source>
        <dbReference type="ARBA" id="ARBA00022679"/>
    </source>
</evidence>
<protein>
    <submittedName>
        <fullName evidence="4">Phosphoribosyltransferase</fullName>
    </submittedName>
</protein>
<evidence type="ECO:0000313" key="5">
    <source>
        <dbReference type="Proteomes" id="UP001056649"/>
    </source>
</evidence>
<dbReference type="Proteomes" id="UP001056649">
    <property type="component" value="Chromosome"/>
</dbReference>
<dbReference type="Gene3D" id="3.40.50.2020">
    <property type="match status" value="1"/>
</dbReference>
<feature type="domain" description="Phosphoribosyltransferase" evidence="3">
    <location>
        <begin position="23"/>
        <end position="145"/>
    </location>
</feature>
<name>A0A9J7A0N5_9GAMM</name>
<evidence type="ECO:0000256" key="1">
    <source>
        <dbReference type="ARBA" id="ARBA00022676"/>
    </source>
</evidence>
<dbReference type="AlphaFoldDB" id="A0A9J7A0N5"/>
<keyword evidence="5" id="KW-1185">Reference proteome</keyword>
<dbReference type="GO" id="GO:0016757">
    <property type="term" value="F:glycosyltransferase activity"/>
    <property type="evidence" value="ECO:0007669"/>
    <property type="project" value="UniProtKB-KW"/>
</dbReference>
<dbReference type="PANTHER" id="PTHR43363">
    <property type="entry name" value="HYPOXANTHINE PHOSPHORIBOSYLTRANSFERASE"/>
    <property type="match status" value="1"/>
</dbReference>